<keyword evidence="3" id="KW-1185">Reference proteome</keyword>
<organism evidence="2 3">
    <name type="scientific">Naumannella halotolerans</name>
    <dbReference type="NCBI Taxonomy" id="993414"/>
    <lineage>
        <taxon>Bacteria</taxon>
        <taxon>Bacillati</taxon>
        <taxon>Actinomycetota</taxon>
        <taxon>Actinomycetes</taxon>
        <taxon>Propionibacteriales</taxon>
        <taxon>Propionibacteriaceae</taxon>
        <taxon>Naumannella</taxon>
    </lineage>
</organism>
<evidence type="ECO:0008006" key="4">
    <source>
        <dbReference type="Google" id="ProtNLM"/>
    </source>
</evidence>
<dbReference type="Proteomes" id="UP000295371">
    <property type="component" value="Unassembled WGS sequence"/>
</dbReference>
<sequence>MDTPTPPDDDQDTGTAQPVTDAPPDLDSLPPGVLQQVKRMVQAEYAKDLRAQLGTVPRTINWHALTPEDLEQELLALNEWVDWLRHEYGLPPQIVPPMWHRHWELIWELSALRQHWLICYDQQAKGNMGVIWHNDFAAARERLRDWVSISGTRLDRDRATRVTAWPGGEAEDWTAPDATEQPVTERSANFVSFVVQAVQAREAEQDAVMQEILDDE</sequence>
<protein>
    <recommendedName>
        <fullName evidence="4">DUF4913 domain-containing protein</fullName>
    </recommendedName>
</protein>
<proteinExistence type="predicted"/>
<dbReference type="RefSeq" id="WP_133754397.1">
    <property type="nucleotide sequence ID" value="NZ_CP171129.1"/>
</dbReference>
<dbReference type="AlphaFoldDB" id="A0A4R7JBC8"/>
<feature type="region of interest" description="Disordered" evidence="1">
    <location>
        <begin position="1"/>
        <end position="30"/>
    </location>
</feature>
<evidence type="ECO:0000313" key="3">
    <source>
        <dbReference type="Proteomes" id="UP000295371"/>
    </source>
</evidence>
<gene>
    <name evidence="2" type="ORF">CLV29_1605</name>
</gene>
<dbReference type="OrthoDB" id="3535759at2"/>
<name>A0A4R7JBC8_9ACTN</name>
<evidence type="ECO:0000313" key="2">
    <source>
        <dbReference type="EMBL" id="TDT33967.1"/>
    </source>
</evidence>
<accession>A0A4R7JBC8</accession>
<comment type="caution">
    <text evidence="2">The sequence shown here is derived from an EMBL/GenBank/DDBJ whole genome shotgun (WGS) entry which is preliminary data.</text>
</comment>
<evidence type="ECO:0000256" key="1">
    <source>
        <dbReference type="SAM" id="MobiDB-lite"/>
    </source>
</evidence>
<dbReference type="EMBL" id="SOAW01000001">
    <property type="protein sequence ID" value="TDT33967.1"/>
    <property type="molecule type" value="Genomic_DNA"/>
</dbReference>
<reference evidence="2 3" key="1">
    <citation type="submission" date="2019-03" db="EMBL/GenBank/DDBJ databases">
        <title>Genomic Encyclopedia of Archaeal and Bacterial Type Strains, Phase II (KMG-II): from individual species to whole genera.</title>
        <authorList>
            <person name="Goeker M."/>
        </authorList>
    </citation>
    <scope>NUCLEOTIDE SEQUENCE [LARGE SCALE GENOMIC DNA]</scope>
    <source>
        <strain evidence="2 3">DSM 24323</strain>
    </source>
</reference>